<protein>
    <submittedName>
        <fullName evidence="2">Uncharacterized protein</fullName>
    </submittedName>
</protein>
<organism evidence="2 3">
    <name type="scientific">Crepidotus variabilis</name>
    <dbReference type="NCBI Taxonomy" id="179855"/>
    <lineage>
        <taxon>Eukaryota</taxon>
        <taxon>Fungi</taxon>
        <taxon>Dikarya</taxon>
        <taxon>Basidiomycota</taxon>
        <taxon>Agaricomycotina</taxon>
        <taxon>Agaricomycetes</taxon>
        <taxon>Agaricomycetidae</taxon>
        <taxon>Agaricales</taxon>
        <taxon>Agaricineae</taxon>
        <taxon>Crepidotaceae</taxon>
        <taxon>Crepidotus</taxon>
    </lineage>
</organism>
<gene>
    <name evidence="2" type="ORF">CPB83DRAFT_859455</name>
</gene>
<reference evidence="2" key="1">
    <citation type="submission" date="2020-11" db="EMBL/GenBank/DDBJ databases">
        <authorList>
            <consortium name="DOE Joint Genome Institute"/>
            <person name="Ahrendt S."/>
            <person name="Riley R."/>
            <person name="Andreopoulos W."/>
            <person name="Labutti K."/>
            <person name="Pangilinan J."/>
            <person name="Ruiz-Duenas F.J."/>
            <person name="Barrasa J.M."/>
            <person name="Sanchez-Garcia M."/>
            <person name="Camarero S."/>
            <person name="Miyauchi S."/>
            <person name="Serrano A."/>
            <person name="Linde D."/>
            <person name="Babiker R."/>
            <person name="Drula E."/>
            <person name="Ayuso-Fernandez I."/>
            <person name="Pacheco R."/>
            <person name="Padilla G."/>
            <person name="Ferreira P."/>
            <person name="Barriuso J."/>
            <person name="Kellner H."/>
            <person name="Castanera R."/>
            <person name="Alfaro M."/>
            <person name="Ramirez L."/>
            <person name="Pisabarro A.G."/>
            <person name="Kuo A."/>
            <person name="Tritt A."/>
            <person name="Lipzen A."/>
            <person name="He G."/>
            <person name="Yan M."/>
            <person name="Ng V."/>
            <person name="Cullen D."/>
            <person name="Martin F."/>
            <person name="Rosso M.-N."/>
            <person name="Henrissat B."/>
            <person name="Hibbett D."/>
            <person name="Martinez A.T."/>
            <person name="Grigoriev I.V."/>
        </authorList>
    </citation>
    <scope>NUCLEOTIDE SEQUENCE</scope>
    <source>
        <strain evidence="2">CBS 506.95</strain>
    </source>
</reference>
<sequence length="74" mass="7829">MQCIDKCANTRYAPDTQGILTSPSQETLTPSSTIASNKSGTDNTVKLASDSSFSKTASRQGWSSNTPTRPTLGM</sequence>
<dbReference type="EMBL" id="MU157883">
    <property type="protein sequence ID" value="KAF9525545.1"/>
    <property type="molecule type" value="Genomic_DNA"/>
</dbReference>
<name>A0A9P6JMA2_9AGAR</name>
<feature type="compositionally biased region" description="Polar residues" evidence="1">
    <location>
        <begin position="18"/>
        <end position="74"/>
    </location>
</feature>
<accession>A0A9P6JMA2</accession>
<keyword evidence="3" id="KW-1185">Reference proteome</keyword>
<evidence type="ECO:0000313" key="3">
    <source>
        <dbReference type="Proteomes" id="UP000807306"/>
    </source>
</evidence>
<comment type="caution">
    <text evidence="2">The sequence shown here is derived from an EMBL/GenBank/DDBJ whole genome shotgun (WGS) entry which is preliminary data.</text>
</comment>
<evidence type="ECO:0000313" key="2">
    <source>
        <dbReference type="EMBL" id="KAF9525545.1"/>
    </source>
</evidence>
<dbReference type="AlphaFoldDB" id="A0A9P6JMA2"/>
<evidence type="ECO:0000256" key="1">
    <source>
        <dbReference type="SAM" id="MobiDB-lite"/>
    </source>
</evidence>
<dbReference type="Proteomes" id="UP000807306">
    <property type="component" value="Unassembled WGS sequence"/>
</dbReference>
<feature type="region of interest" description="Disordered" evidence="1">
    <location>
        <begin position="14"/>
        <end position="74"/>
    </location>
</feature>
<proteinExistence type="predicted"/>